<keyword evidence="2" id="KW-1185">Reference proteome</keyword>
<dbReference type="Proteomes" id="UP000309997">
    <property type="component" value="Unassembled WGS sequence"/>
</dbReference>
<comment type="caution">
    <text evidence="1">The sequence shown here is derived from an EMBL/GenBank/DDBJ whole genome shotgun (WGS) entry which is preliminary data.</text>
</comment>
<name>A0ACC4AH08_POPAL</name>
<organism evidence="1 2">
    <name type="scientific">Populus alba</name>
    <name type="common">White poplar</name>
    <dbReference type="NCBI Taxonomy" id="43335"/>
    <lineage>
        <taxon>Eukaryota</taxon>
        <taxon>Viridiplantae</taxon>
        <taxon>Streptophyta</taxon>
        <taxon>Embryophyta</taxon>
        <taxon>Tracheophyta</taxon>
        <taxon>Spermatophyta</taxon>
        <taxon>Magnoliopsida</taxon>
        <taxon>eudicotyledons</taxon>
        <taxon>Gunneridae</taxon>
        <taxon>Pentapetalae</taxon>
        <taxon>rosids</taxon>
        <taxon>fabids</taxon>
        <taxon>Malpighiales</taxon>
        <taxon>Salicaceae</taxon>
        <taxon>Saliceae</taxon>
        <taxon>Populus</taxon>
    </lineage>
</organism>
<proteinExistence type="predicted"/>
<evidence type="ECO:0000313" key="1">
    <source>
        <dbReference type="EMBL" id="KAL3565469.1"/>
    </source>
</evidence>
<evidence type="ECO:0000313" key="2">
    <source>
        <dbReference type="Proteomes" id="UP000309997"/>
    </source>
</evidence>
<protein>
    <submittedName>
        <fullName evidence="1">Uncharacterized protein</fullName>
    </submittedName>
</protein>
<dbReference type="EMBL" id="RCHU02000019">
    <property type="protein sequence ID" value="KAL3565469.1"/>
    <property type="molecule type" value="Genomic_DNA"/>
</dbReference>
<reference evidence="1 2" key="1">
    <citation type="journal article" date="2024" name="Plant Biotechnol. J.">
        <title>Genome and CRISPR/Cas9 system of a widespread forest tree (Populus alba) in the world.</title>
        <authorList>
            <person name="Liu Y.J."/>
            <person name="Jiang P.F."/>
            <person name="Han X.M."/>
            <person name="Li X.Y."/>
            <person name="Wang H.M."/>
            <person name="Wang Y.J."/>
            <person name="Wang X.X."/>
            <person name="Zeng Q.Y."/>
        </authorList>
    </citation>
    <scope>NUCLEOTIDE SEQUENCE [LARGE SCALE GENOMIC DNA]</scope>
    <source>
        <strain evidence="2">cv. PAL-ZL1</strain>
    </source>
</reference>
<sequence>MNGGNYFPPVPPACRNDSACRRPNYASLERKCRGGGVPGAAETAAYWRRLRWWRWQRLSSRWFSRGPRPTPSVRLLLFQMLESPLGLHYPKLLHPVFPVAVSKVVGYRGVTTWGARRAGRSVGRRRCQGASLGFGGAAGGRPVASISGVPRRGASGHGT</sequence>
<gene>
    <name evidence="1" type="ORF">D5086_033515</name>
</gene>
<accession>A0ACC4AH08</accession>